<evidence type="ECO:0000313" key="1">
    <source>
        <dbReference type="EMBL" id="GMR32119.1"/>
    </source>
</evidence>
<comment type="caution">
    <text evidence="1">The sequence shown here is derived from an EMBL/GenBank/DDBJ whole genome shotgun (WGS) entry which is preliminary data.</text>
</comment>
<organism evidence="1 2">
    <name type="scientific">Pristionchus mayeri</name>
    <dbReference type="NCBI Taxonomy" id="1317129"/>
    <lineage>
        <taxon>Eukaryota</taxon>
        <taxon>Metazoa</taxon>
        <taxon>Ecdysozoa</taxon>
        <taxon>Nematoda</taxon>
        <taxon>Chromadorea</taxon>
        <taxon>Rhabditida</taxon>
        <taxon>Rhabditina</taxon>
        <taxon>Diplogasteromorpha</taxon>
        <taxon>Diplogasteroidea</taxon>
        <taxon>Neodiplogasteridae</taxon>
        <taxon>Pristionchus</taxon>
    </lineage>
</organism>
<dbReference type="AlphaFoldDB" id="A0AAN5C7U0"/>
<dbReference type="Proteomes" id="UP001328107">
    <property type="component" value="Unassembled WGS sequence"/>
</dbReference>
<reference evidence="2" key="1">
    <citation type="submission" date="2022-10" db="EMBL/GenBank/DDBJ databases">
        <title>Genome assembly of Pristionchus species.</title>
        <authorList>
            <person name="Yoshida K."/>
            <person name="Sommer R.J."/>
        </authorList>
    </citation>
    <scope>NUCLEOTIDE SEQUENCE [LARGE SCALE GENOMIC DNA]</scope>
    <source>
        <strain evidence="2">RS5460</strain>
    </source>
</reference>
<accession>A0AAN5C7U0</accession>
<proteinExistence type="predicted"/>
<evidence type="ECO:0000313" key="2">
    <source>
        <dbReference type="Proteomes" id="UP001328107"/>
    </source>
</evidence>
<gene>
    <name evidence="1" type="ORF">PMAYCL1PPCAC_02314</name>
</gene>
<name>A0AAN5C7U0_9BILA</name>
<protein>
    <submittedName>
        <fullName evidence="1">Uncharacterized protein</fullName>
    </submittedName>
</protein>
<keyword evidence="2" id="KW-1185">Reference proteome</keyword>
<sequence>MHTLSTQLSLDDHSDLSVVFPDSRMFNSSHVILFLGCSNVANRNVPLHGVSPRFISPSSLLEHIVQNSDDCIQSKETISRLPFDISRDGKSSTDDSFLDGSLIRGFLRNSLLGHSIHDSSDDVHFVVFDLLQFVFSFRGEINARRGREEIPQHHSYSIPPPSLHSVN</sequence>
<dbReference type="EMBL" id="BTRK01000001">
    <property type="protein sequence ID" value="GMR32119.1"/>
    <property type="molecule type" value="Genomic_DNA"/>
</dbReference>